<keyword evidence="7" id="KW-0479">Metal-binding</keyword>
<comment type="similarity">
    <text evidence="2">Belongs to the cytochrome ubiquinol oxidase subunit 1 family.</text>
</comment>
<dbReference type="Proteomes" id="UP001612741">
    <property type="component" value="Unassembled WGS sequence"/>
</dbReference>
<evidence type="ECO:0000256" key="8">
    <source>
        <dbReference type="ARBA" id="ARBA00022982"/>
    </source>
</evidence>
<sequence length="74" mass="7863">MGRQPWIVFTQMKTAAGVSPAVGAGTVLASLIVFTLLYGALAVVELGLMIKYGRQPPPPLKDEPDDDGKLAFAY</sequence>
<evidence type="ECO:0000256" key="5">
    <source>
        <dbReference type="ARBA" id="ARBA00022617"/>
    </source>
</evidence>
<evidence type="ECO:0000256" key="1">
    <source>
        <dbReference type="ARBA" id="ARBA00004651"/>
    </source>
</evidence>
<evidence type="ECO:0000256" key="4">
    <source>
        <dbReference type="ARBA" id="ARBA00022475"/>
    </source>
</evidence>
<reference evidence="13 14" key="1">
    <citation type="submission" date="2024-10" db="EMBL/GenBank/DDBJ databases">
        <title>The Natural Products Discovery Center: Release of the First 8490 Sequenced Strains for Exploring Actinobacteria Biosynthetic Diversity.</title>
        <authorList>
            <person name="Kalkreuter E."/>
            <person name="Kautsar S.A."/>
            <person name="Yang D."/>
            <person name="Bader C.D."/>
            <person name="Teijaro C.N."/>
            <person name="Fluegel L."/>
            <person name="Davis C.M."/>
            <person name="Simpson J.R."/>
            <person name="Lauterbach L."/>
            <person name="Steele A.D."/>
            <person name="Gui C."/>
            <person name="Meng S."/>
            <person name="Li G."/>
            <person name="Viehrig K."/>
            <person name="Ye F."/>
            <person name="Su P."/>
            <person name="Kiefer A.F."/>
            <person name="Nichols A."/>
            <person name="Cepeda A.J."/>
            <person name="Yan W."/>
            <person name="Fan B."/>
            <person name="Jiang Y."/>
            <person name="Adhikari A."/>
            <person name="Zheng C.-J."/>
            <person name="Schuster L."/>
            <person name="Cowan T.M."/>
            <person name="Smanski M.J."/>
            <person name="Chevrette M.G."/>
            <person name="De Carvalho L.P.S."/>
            <person name="Shen B."/>
        </authorList>
    </citation>
    <scope>NUCLEOTIDE SEQUENCE [LARGE SCALE GENOMIC DNA]</scope>
    <source>
        <strain evidence="13 14">NPDC050545</strain>
    </source>
</reference>
<protein>
    <submittedName>
        <fullName evidence="13">Cytochrome ubiquinol oxidase subunit I</fullName>
        <ecNumber evidence="13">1.10.3.-</ecNumber>
    </submittedName>
</protein>
<dbReference type="Pfam" id="PF01654">
    <property type="entry name" value="Cyt_bd_oxida_I"/>
    <property type="match status" value="1"/>
</dbReference>
<evidence type="ECO:0000256" key="2">
    <source>
        <dbReference type="ARBA" id="ARBA00009819"/>
    </source>
</evidence>
<dbReference type="RefSeq" id="WP_397078539.1">
    <property type="nucleotide sequence ID" value="NZ_JBITGY010000001.1"/>
</dbReference>
<dbReference type="InterPro" id="IPR002585">
    <property type="entry name" value="Cyt-d_ubiquinol_oxidase_su_1"/>
</dbReference>
<organism evidence="13 14">
    <name type="scientific">Nonomuraea typhae</name>
    <dbReference type="NCBI Taxonomy" id="2603600"/>
    <lineage>
        <taxon>Bacteria</taxon>
        <taxon>Bacillati</taxon>
        <taxon>Actinomycetota</taxon>
        <taxon>Actinomycetes</taxon>
        <taxon>Streptosporangiales</taxon>
        <taxon>Streptosporangiaceae</taxon>
        <taxon>Nonomuraea</taxon>
    </lineage>
</organism>
<evidence type="ECO:0000313" key="13">
    <source>
        <dbReference type="EMBL" id="MFI6496422.1"/>
    </source>
</evidence>
<evidence type="ECO:0000256" key="6">
    <source>
        <dbReference type="ARBA" id="ARBA00022692"/>
    </source>
</evidence>
<evidence type="ECO:0000313" key="14">
    <source>
        <dbReference type="Proteomes" id="UP001612741"/>
    </source>
</evidence>
<keyword evidence="6 12" id="KW-0812">Transmembrane</keyword>
<evidence type="ECO:0000256" key="10">
    <source>
        <dbReference type="ARBA" id="ARBA00023004"/>
    </source>
</evidence>
<keyword evidence="14" id="KW-1185">Reference proteome</keyword>
<evidence type="ECO:0000256" key="3">
    <source>
        <dbReference type="ARBA" id="ARBA00022448"/>
    </source>
</evidence>
<keyword evidence="3" id="KW-0813">Transport</keyword>
<keyword evidence="10" id="KW-0408">Iron</keyword>
<evidence type="ECO:0000256" key="11">
    <source>
        <dbReference type="ARBA" id="ARBA00023136"/>
    </source>
</evidence>
<keyword evidence="8" id="KW-0249">Electron transport</keyword>
<evidence type="ECO:0000256" key="7">
    <source>
        <dbReference type="ARBA" id="ARBA00022723"/>
    </source>
</evidence>
<dbReference type="EC" id="1.10.3.-" evidence="13"/>
<keyword evidence="4" id="KW-1003">Cell membrane</keyword>
<comment type="subcellular location">
    <subcellularLocation>
        <location evidence="1">Cell membrane</location>
        <topology evidence="1">Multi-pass membrane protein</topology>
    </subcellularLocation>
</comment>
<comment type="caution">
    <text evidence="13">The sequence shown here is derived from an EMBL/GenBank/DDBJ whole genome shotgun (WGS) entry which is preliminary data.</text>
</comment>
<keyword evidence="13" id="KW-0560">Oxidoreductase</keyword>
<gene>
    <name evidence="13" type="ORF">ACIBG2_03505</name>
</gene>
<evidence type="ECO:0000256" key="12">
    <source>
        <dbReference type="SAM" id="Phobius"/>
    </source>
</evidence>
<keyword evidence="5" id="KW-0349">Heme</keyword>
<keyword evidence="9 12" id="KW-1133">Transmembrane helix</keyword>
<keyword evidence="11 12" id="KW-0472">Membrane</keyword>
<name>A0ABW7YKJ0_9ACTN</name>
<proteinExistence type="inferred from homology"/>
<dbReference type="GO" id="GO:0016491">
    <property type="term" value="F:oxidoreductase activity"/>
    <property type="evidence" value="ECO:0007669"/>
    <property type="project" value="UniProtKB-KW"/>
</dbReference>
<feature type="transmembrane region" description="Helical" evidence="12">
    <location>
        <begin position="20"/>
        <end position="44"/>
    </location>
</feature>
<dbReference type="EMBL" id="JBITGY010000001">
    <property type="protein sequence ID" value="MFI6496422.1"/>
    <property type="molecule type" value="Genomic_DNA"/>
</dbReference>
<accession>A0ABW7YKJ0</accession>
<evidence type="ECO:0000256" key="9">
    <source>
        <dbReference type="ARBA" id="ARBA00022989"/>
    </source>
</evidence>